<protein>
    <recommendedName>
        <fullName evidence="3">Sulfurtransferase complex subunit TusB</fullName>
    </recommendedName>
</protein>
<evidence type="ECO:0000313" key="1">
    <source>
        <dbReference type="EMBL" id="RLV58667.1"/>
    </source>
</evidence>
<dbReference type="InterPro" id="IPR027396">
    <property type="entry name" value="DsrEFH-like"/>
</dbReference>
<organism evidence="1 2">
    <name type="scientific">Parashewanella curva</name>
    <dbReference type="NCBI Taxonomy" id="2338552"/>
    <lineage>
        <taxon>Bacteria</taxon>
        <taxon>Pseudomonadati</taxon>
        <taxon>Pseudomonadota</taxon>
        <taxon>Gammaproteobacteria</taxon>
        <taxon>Alteromonadales</taxon>
        <taxon>Shewanellaceae</taxon>
        <taxon>Parashewanella</taxon>
    </lineage>
</organism>
<dbReference type="Proteomes" id="UP000281474">
    <property type="component" value="Unassembled WGS sequence"/>
</dbReference>
<dbReference type="RefSeq" id="WP_121840043.1">
    <property type="nucleotide sequence ID" value="NZ_ML014810.1"/>
</dbReference>
<dbReference type="GO" id="GO:0002143">
    <property type="term" value="P:tRNA wobble position uridine thiolation"/>
    <property type="evidence" value="ECO:0007669"/>
    <property type="project" value="InterPro"/>
</dbReference>
<dbReference type="GO" id="GO:1990228">
    <property type="term" value="C:sulfurtransferase complex"/>
    <property type="evidence" value="ECO:0007669"/>
    <property type="project" value="TreeGrafter"/>
</dbReference>
<reference evidence="1 2" key="1">
    <citation type="submission" date="2018-09" db="EMBL/GenBank/DDBJ databases">
        <title>Phylogeny of the Shewanellaceae, and recommendation for two new genera, Pseudoshewanella and Parashewanella.</title>
        <authorList>
            <person name="Wang G."/>
        </authorList>
    </citation>
    <scope>NUCLEOTIDE SEQUENCE [LARGE SCALE GENOMIC DNA]</scope>
    <source>
        <strain evidence="1 2">C51</strain>
    </source>
</reference>
<dbReference type="InterPro" id="IPR007215">
    <property type="entry name" value="Sulphur_relay_TusB/DsrH"/>
</dbReference>
<accession>A0A3L8PTA0</accession>
<dbReference type="Pfam" id="PF04077">
    <property type="entry name" value="DsrH"/>
    <property type="match status" value="1"/>
</dbReference>
<dbReference type="EMBL" id="QZEI01000061">
    <property type="protein sequence ID" value="RLV58667.1"/>
    <property type="molecule type" value="Genomic_DNA"/>
</dbReference>
<dbReference type="OrthoDB" id="9795117at2"/>
<keyword evidence="2" id="KW-1185">Reference proteome</keyword>
<evidence type="ECO:0000313" key="2">
    <source>
        <dbReference type="Proteomes" id="UP000281474"/>
    </source>
</evidence>
<comment type="caution">
    <text evidence="1">The sequence shown here is derived from an EMBL/GenBank/DDBJ whole genome shotgun (WGS) entry which is preliminary data.</text>
</comment>
<dbReference type="PANTHER" id="PTHR37526">
    <property type="entry name" value="PROTEIN TUSB"/>
    <property type="match status" value="1"/>
</dbReference>
<evidence type="ECO:0008006" key="3">
    <source>
        <dbReference type="Google" id="ProtNLM"/>
    </source>
</evidence>
<sequence>MNLHIIQKQTDALSLCLSYTNQGDPLVITSNHLYHLLRDPLSVSERQVFILDSDLEASGLKTQLKNYEVISYKQFIELSLICNKVVTW</sequence>
<dbReference type="SUPFAM" id="SSF75169">
    <property type="entry name" value="DsrEFH-like"/>
    <property type="match status" value="1"/>
</dbReference>
<gene>
    <name evidence="1" type="ORF">D5018_16220</name>
</gene>
<dbReference type="AlphaFoldDB" id="A0A3L8PTA0"/>
<name>A0A3L8PTA0_9GAMM</name>
<dbReference type="PANTHER" id="PTHR37526:SF1">
    <property type="entry name" value="PROTEIN TUSB"/>
    <property type="match status" value="1"/>
</dbReference>
<dbReference type="Gene3D" id="3.40.1260.10">
    <property type="entry name" value="DsrEFH-like"/>
    <property type="match status" value="1"/>
</dbReference>
<proteinExistence type="predicted"/>